<accession>A0ABX0YUQ0</accession>
<sequence>MTDTTPTAPTPQRTASGTPDGTVKVLVTGFEPFGGESVNPSWQVAEQLAAHPPAGLDITAVRLSCVFGTALEELRAAVDAAGEDLALVVSLGQAGGRPDLTVERVAINVDDARIPDNAGRQPVDEPVVPGGPAAYFSTLPIKACVAASRAAGVPASVSQTAGTFVCNHVFYGLAHLLATERPGIRGGFVHVPYSPEQAAALSPVPPSLSVPDAVRGLAAILTAAARTTTDIRVTGGATH</sequence>
<evidence type="ECO:0000256" key="1">
    <source>
        <dbReference type="ARBA" id="ARBA00001770"/>
    </source>
</evidence>
<evidence type="ECO:0000256" key="4">
    <source>
        <dbReference type="ARBA" id="ARBA00006641"/>
    </source>
</evidence>
<comment type="subcellular location">
    <subcellularLocation>
        <location evidence="3 9">Cytoplasm</location>
    </subcellularLocation>
</comment>
<gene>
    <name evidence="9 13" type="primary">pcp</name>
    <name evidence="13" type="ORF">HCJ95_11080</name>
</gene>
<evidence type="ECO:0000256" key="10">
    <source>
        <dbReference type="PROSITE-ProRule" id="PRU10076"/>
    </source>
</evidence>
<dbReference type="EMBL" id="JAATEL010000009">
    <property type="protein sequence ID" value="NJP14821.1"/>
    <property type="molecule type" value="Genomic_DNA"/>
</dbReference>
<keyword evidence="14" id="KW-1185">Reference proteome</keyword>
<dbReference type="Pfam" id="PF01470">
    <property type="entry name" value="Peptidase_C15"/>
    <property type="match status" value="1"/>
</dbReference>
<keyword evidence="6 9" id="KW-0645">Protease</keyword>
<dbReference type="SUPFAM" id="SSF53182">
    <property type="entry name" value="Pyrrolidone carboxyl peptidase (pyroglutamate aminopeptidase)"/>
    <property type="match status" value="1"/>
</dbReference>
<dbReference type="InterPro" id="IPR033694">
    <property type="entry name" value="PGPEP1_Cys_AS"/>
</dbReference>
<dbReference type="InterPro" id="IPR016125">
    <property type="entry name" value="Peptidase_C15-like"/>
</dbReference>
<protein>
    <recommendedName>
        <fullName evidence="9">Pyrrolidone-carboxylate peptidase</fullName>
        <ecNumber evidence="9">3.4.19.3</ecNumber>
    </recommendedName>
    <alternativeName>
        <fullName evidence="9">5-oxoprolyl-peptidase</fullName>
    </alternativeName>
    <alternativeName>
        <fullName evidence="9">Pyroglutamyl-peptidase I</fullName>
        <shortName evidence="9">PGP-I</shortName>
        <shortName evidence="9">Pyrase</shortName>
    </alternativeName>
</protein>
<dbReference type="PROSITE" id="PS01334">
    <property type="entry name" value="PYRASE_CYS"/>
    <property type="match status" value="1"/>
</dbReference>
<dbReference type="InterPro" id="IPR036440">
    <property type="entry name" value="Peptidase_C15-like_sf"/>
</dbReference>
<evidence type="ECO:0000256" key="3">
    <source>
        <dbReference type="ARBA" id="ARBA00004496"/>
    </source>
</evidence>
<dbReference type="NCBIfam" id="TIGR00504">
    <property type="entry name" value="pyro_pdase"/>
    <property type="match status" value="1"/>
</dbReference>
<dbReference type="RefSeq" id="WP_125498882.1">
    <property type="nucleotide sequence ID" value="NZ_BMVZ01000013.1"/>
</dbReference>
<feature type="active site" evidence="9 11">
    <location>
        <position position="166"/>
    </location>
</feature>
<evidence type="ECO:0000313" key="13">
    <source>
        <dbReference type="EMBL" id="NJP14821.1"/>
    </source>
</evidence>
<dbReference type="PANTHER" id="PTHR23402:SF1">
    <property type="entry name" value="PYROGLUTAMYL-PEPTIDASE I"/>
    <property type="match status" value="1"/>
</dbReference>
<dbReference type="InterPro" id="IPR029762">
    <property type="entry name" value="PGP-I_bact-type"/>
</dbReference>
<keyword evidence="8 9" id="KW-0788">Thiol protease</keyword>
<feature type="active site" evidence="9 10">
    <location>
        <position position="103"/>
    </location>
</feature>
<dbReference type="CDD" id="cd00501">
    <property type="entry name" value="Peptidase_C15"/>
    <property type="match status" value="1"/>
</dbReference>
<name>A0ABX0YUQ0_STRTL</name>
<dbReference type="PROSITE" id="PS01333">
    <property type="entry name" value="PYRASE_GLU"/>
    <property type="match status" value="1"/>
</dbReference>
<dbReference type="InterPro" id="IPR000816">
    <property type="entry name" value="Peptidase_C15"/>
</dbReference>
<reference evidence="13 14" key="1">
    <citation type="submission" date="2020-03" db="EMBL/GenBank/DDBJ databases">
        <title>WGS of actinomycetes isolated from Thailand.</title>
        <authorList>
            <person name="Thawai C."/>
        </authorList>
    </citation>
    <scope>NUCLEOTIDE SEQUENCE [LARGE SCALE GENOMIC DNA]</scope>
    <source>
        <strain evidence="13 14">NBRC 13905</strain>
    </source>
</reference>
<evidence type="ECO:0000256" key="9">
    <source>
        <dbReference type="HAMAP-Rule" id="MF_00417"/>
    </source>
</evidence>
<comment type="catalytic activity">
    <reaction evidence="1 9 10">
        <text>Release of an N-terminal pyroglutamyl group from a polypeptide, the second amino acid generally not being Pro.</text>
        <dbReference type="EC" id="3.4.19.3"/>
    </reaction>
</comment>
<proteinExistence type="inferred from homology"/>
<evidence type="ECO:0000256" key="2">
    <source>
        <dbReference type="ARBA" id="ARBA00002280"/>
    </source>
</evidence>
<dbReference type="HAMAP" id="MF_00417">
    <property type="entry name" value="Pyrrolid_peptidase"/>
    <property type="match status" value="1"/>
</dbReference>
<dbReference type="PANTHER" id="PTHR23402">
    <property type="entry name" value="PROTEASE FAMILY C15 PYROGLUTAMYL-PEPTIDASE I-RELATED"/>
    <property type="match status" value="1"/>
</dbReference>
<feature type="active site" evidence="9">
    <location>
        <position position="190"/>
    </location>
</feature>
<dbReference type="Proteomes" id="UP000635996">
    <property type="component" value="Unassembled WGS sequence"/>
</dbReference>
<comment type="function">
    <text evidence="2 9">Removes 5-oxoproline from various penultimate amino acid residues except L-proline.</text>
</comment>
<comment type="caution">
    <text evidence="13">The sequence shown here is derived from an EMBL/GenBank/DDBJ whole genome shotgun (WGS) entry which is preliminary data.</text>
</comment>
<evidence type="ECO:0000256" key="11">
    <source>
        <dbReference type="PROSITE-ProRule" id="PRU10077"/>
    </source>
</evidence>
<dbReference type="GO" id="GO:0016920">
    <property type="term" value="F:pyroglutamyl-peptidase activity"/>
    <property type="evidence" value="ECO:0007669"/>
    <property type="project" value="UniProtKB-EC"/>
</dbReference>
<organism evidence="13 14">
    <name type="scientific">Streptomyces thermoviolaceus subsp. thermoviolaceus</name>
    <dbReference type="NCBI Taxonomy" id="66860"/>
    <lineage>
        <taxon>Bacteria</taxon>
        <taxon>Bacillati</taxon>
        <taxon>Actinomycetota</taxon>
        <taxon>Actinomycetes</taxon>
        <taxon>Kitasatosporales</taxon>
        <taxon>Streptomycetaceae</taxon>
        <taxon>Streptomyces</taxon>
    </lineage>
</organism>
<dbReference type="InterPro" id="IPR033693">
    <property type="entry name" value="PGPEP1_Glu_AS"/>
</dbReference>
<evidence type="ECO:0000256" key="8">
    <source>
        <dbReference type="ARBA" id="ARBA00022807"/>
    </source>
</evidence>
<evidence type="ECO:0000256" key="5">
    <source>
        <dbReference type="ARBA" id="ARBA00022490"/>
    </source>
</evidence>
<keyword evidence="5 9" id="KW-0963">Cytoplasm</keyword>
<feature type="compositionally biased region" description="Low complexity" evidence="12">
    <location>
        <begin position="1"/>
        <end position="14"/>
    </location>
</feature>
<evidence type="ECO:0000256" key="7">
    <source>
        <dbReference type="ARBA" id="ARBA00022801"/>
    </source>
</evidence>
<evidence type="ECO:0000313" key="14">
    <source>
        <dbReference type="Proteomes" id="UP000635996"/>
    </source>
</evidence>
<dbReference type="EC" id="3.4.19.3" evidence="9"/>
<keyword evidence="7 9" id="KW-0378">Hydrolase</keyword>
<dbReference type="Gene3D" id="3.40.630.20">
    <property type="entry name" value="Peptidase C15, pyroglutamyl peptidase I-like"/>
    <property type="match status" value="1"/>
</dbReference>
<comment type="subunit">
    <text evidence="9">Homotetramer.</text>
</comment>
<dbReference type="NCBIfam" id="NF009676">
    <property type="entry name" value="PRK13197.1"/>
    <property type="match status" value="1"/>
</dbReference>
<dbReference type="PIRSF" id="PIRSF015592">
    <property type="entry name" value="Prld-crbxl_pptds"/>
    <property type="match status" value="1"/>
</dbReference>
<comment type="similarity">
    <text evidence="4 9">Belongs to the peptidase C15 family.</text>
</comment>
<dbReference type="PRINTS" id="PR00706">
    <property type="entry name" value="PYROGLUPTASE"/>
</dbReference>
<evidence type="ECO:0000256" key="12">
    <source>
        <dbReference type="SAM" id="MobiDB-lite"/>
    </source>
</evidence>
<feature type="region of interest" description="Disordered" evidence="12">
    <location>
        <begin position="1"/>
        <end position="22"/>
    </location>
</feature>
<evidence type="ECO:0000256" key="6">
    <source>
        <dbReference type="ARBA" id="ARBA00022670"/>
    </source>
</evidence>